<proteinExistence type="predicted"/>
<feature type="region of interest" description="Disordered" evidence="2">
    <location>
        <begin position="290"/>
        <end position="309"/>
    </location>
</feature>
<reference evidence="4" key="1">
    <citation type="submission" date="2021-01" db="EMBL/GenBank/DDBJ databases">
        <authorList>
            <person name="Corre E."/>
            <person name="Pelletier E."/>
            <person name="Niang G."/>
            <person name="Scheremetjew M."/>
            <person name="Finn R."/>
            <person name="Kale V."/>
            <person name="Holt S."/>
            <person name="Cochrane G."/>
            <person name="Meng A."/>
            <person name="Brown T."/>
            <person name="Cohen L."/>
        </authorList>
    </citation>
    <scope>NUCLEOTIDE SEQUENCE</scope>
    <source>
        <strain evidence="4">RCC3387</strain>
    </source>
</reference>
<dbReference type="SMART" id="SM00343">
    <property type="entry name" value="ZnF_C2HC"/>
    <property type="match status" value="2"/>
</dbReference>
<dbReference type="PROSITE" id="PS50158">
    <property type="entry name" value="ZF_CCHC"/>
    <property type="match status" value="1"/>
</dbReference>
<evidence type="ECO:0000256" key="1">
    <source>
        <dbReference type="PROSITE-ProRule" id="PRU00047"/>
    </source>
</evidence>
<evidence type="ECO:0000259" key="3">
    <source>
        <dbReference type="PROSITE" id="PS50158"/>
    </source>
</evidence>
<feature type="compositionally biased region" description="Basic and acidic residues" evidence="2">
    <location>
        <begin position="295"/>
        <end position="305"/>
    </location>
</feature>
<keyword evidence="1" id="KW-0479">Metal-binding</keyword>
<keyword evidence="1" id="KW-0863">Zinc-finger</keyword>
<dbReference type="InterPro" id="IPR036875">
    <property type="entry name" value="Znf_CCHC_sf"/>
</dbReference>
<feature type="domain" description="CCHC-type" evidence="3">
    <location>
        <begin position="7"/>
        <end position="22"/>
    </location>
</feature>
<keyword evidence="1" id="KW-0862">Zinc</keyword>
<protein>
    <recommendedName>
        <fullName evidence="3">CCHC-type domain-containing protein</fullName>
    </recommendedName>
</protein>
<dbReference type="AlphaFoldDB" id="A0A7S2MS04"/>
<sequence>MSARKTCRLCGQVGHLAHYCPNNDAPVPSHVNVEWFALQQEKSNIGIVDDLAALLASRGWISRVRLLCKLCAERRECLAYANNWHDAEGRSLLALAIRSKLRQSIQLLWASGIRCNIDSRNQDSYFLVMKMCDAANHEGAYDWFSGKSEMVARLEREGGMIDASVRISLMWNCPDDLDLHVMCPSGEEISYKHKVSACGGELDVDMNAGAPYSRVPVENIVWARGEAPIGEYRVLVNNYCHRSGRQVVPFAVEVTVQGKRPVRIDGSWRVEDGEHNHAVVHTFEYDPSDYDPSDFEQKDGHKQQQEDDIDQTCTGPAMQHMNMFAGADGASDALALTVWLVLRQRDLALLDLLLSLGLHDPMNLSRASHVSPQWCFLQAVWAQNLAGAEKLLHACGKAIRINHKYRWAVVPWDETVAQMCWRECHGNEQLDRPWMKALAWLAGQGADFSLVKLNFHRWRKPFAVQESQIRTFDRLTWHLSDENGWRSDSKVAAEYLRKTVCRMVRWGVHVPEDLNPDHAGDIEWGVNGRRPAGATSHCYGNLDVELVHEVVLAGKATFREQVTASLCSFAHVCPRLHGSSKFLILSFLHPSIERGRLSYAALQRSEGGRVKGPENERVECTEDSEPPRGYVCGRCRRAGHWRKFCPRGSPN</sequence>
<dbReference type="SUPFAM" id="SSF57756">
    <property type="entry name" value="Retrovirus zinc finger-like domains"/>
    <property type="match status" value="1"/>
</dbReference>
<gene>
    <name evidence="4" type="ORF">BRAN1462_LOCUS3915</name>
</gene>
<evidence type="ECO:0000313" key="4">
    <source>
        <dbReference type="EMBL" id="CAD9498784.1"/>
    </source>
</evidence>
<organism evidence="4">
    <name type="scientific">Zooxanthella nutricula</name>
    <dbReference type="NCBI Taxonomy" id="1333877"/>
    <lineage>
        <taxon>Eukaryota</taxon>
        <taxon>Sar</taxon>
        <taxon>Alveolata</taxon>
        <taxon>Dinophyceae</taxon>
        <taxon>Peridiniales</taxon>
        <taxon>Peridiniales incertae sedis</taxon>
        <taxon>Zooxanthella</taxon>
    </lineage>
</organism>
<dbReference type="GO" id="GO:0008270">
    <property type="term" value="F:zinc ion binding"/>
    <property type="evidence" value="ECO:0007669"/>
    <property type="project" value="UniProtKB-KW"/>
</dbReference>
<dbReference type="EMBL" id="HBGW01005999">
    <property type="protein sequence ID" value="CAD9498784.1"/>
    <property type="molecule type" value="Transcribed_RNA"/>
</dbReference>
<name>A0A7S2MS04_9DINO</name>
<accession>A0A7S2MS04</accession>
<evidence type="ECO:0000256" key="2">
    <source>
        <dbReference type="SAM" id="MobiDB-lite"/>
    </source>
</evidence>
<dbReference type="InterPro" id="IPR001878">
    <property type="entry name" value="Znf_CCHC"/>
</dbReference>
<dbReference type="GO" id="GO:0003676">
    <property type="term" value="F:nucleic acid binding"/>
    <property type="evidence" value="ECO:0007669"/>
    <property type="project" value="InterPro"/>
</dbReference>